<evidence type="ECO:0000313" key="3">
    <source>
        <dbReference type="Proteomes" id="UP000037035"/>
    </source>
</evidence>
<dbReference type="Proteomes" id="UP000037035">
    <property type="component" value="Unassembled WGS sequence"/>
</dbReference>
<organism evidence="2 3">
    <name type="scientific">Puccinia sorghi</name>
    <dbReference type="NCBI Taxonomy" id="27349"/>
    <lineage>
        <taxon>Eukaryota</taxon>
        <taxon>Fungi</taxon>
        <taxon>Dikarya</taxon>
        <taxon>Basidiomycota</taxon>
        <taxon>Pucciniomycotina</taxon>
        <taxon>Pucciniomycetes</taxon>
        <taxon>Pucciniales</taxon>
        <taxon>Pucciniaceae</taxon>
        <taxon>Puccinia</taxon>
    </lineage>
</organism>
<keyword evidence="3" id="KW-1185">Reference proteome</keyword>
<gene>
    <name evidence="2" type="ORF">VP01_448g6</name>
</gene>
<evidence type="ECO:0000313" key="2">
    <source>
        <dbReference type="EMBL" id="KNZ50325.1"/>
    </source>
</evidence>
<dbReference type="VEuPathDB" id="FungiDB:VP01_448g6"/>
<dbReference type="AlphaFoldDB" id="A0A0L6UR77"/>
<evidence type="ECO:0000259" key="1">
    <source>
        <dbReference type="Pfam" id="PF22936"/>
    </source>
</evidence>
<sequence length="348" mass="38496">MANSEGGTSKSNIPKLDDTNFLHFSMQIKPHLRHKGLIKYITEVPGVLSGAAAEAVNKNHAETVDILMNYMSETAFEALYTCKNRTGATSKASEKTSEEQTDSAAALMHEFKKGKKKFRRGPYCAPGKHNSEATSHDADHCWQLHPELRPPNSFNPPTTQLVEVDEGHESEVSLILTEATSKPTVLDSGATHHLINNPDVFNPIAESNIKISTGGHSEFLNATTFGTATLINHRGKRIVLENALLVPTLNQSLISIPQLFTQELSIRNTSDKGACVLIENCFQLLGSFENNLLEIQSSHFEVIKSDFACYQSCPNTPNWHLRLDHPNRKYQSLMVPNSEIVDCDVCKS</sequence>
<dbReference type="InterPro" id="IPR054722">
    <property type="entry name" value="PolX-like_BBD"/>
</dbReference>
<reference evidence="2 3" key="1">
    <citation type="submission" date="2015-08" db="EMBL/GenBank/DDBJ databases">
        <title>Next Generation Sequencing and Analysis of the Genome of Puccinia sorghi L Schw, the Causal Agent of Maize Common Rust.</title>
        <authorList>
            <person name="Rochi L."/>
            <person name="Burguener G."/>
            <person name="Darino M."/>
            <person name="Turjanski A."/>
            <person name="Kreff E."/>
            <person name="Dieguez M.J."/>
            <person name="Sacco F."/>
        </authorList>
    </citation>
    <scope>NUCLEOTIDE SEQUENCE [LARGE SCALE GENOMIC DNA]</scope>
    <source>
        <strain evidence="2 3">RO10H11247</strain>
    </source>
</reference>
<name>A0A0L6UR77_9BASI</name>
<protein>
    <recommendedName>
        <fullName evidence="1">Retrovirus-related Pol polyprotein from transposon TNT 1-94-like beta-barrel domain-containing protein</fullName>
    </recommendedName>
</protein>
<accession>A0A0L6UR77</accession>
<comment type="caution">
    <text evidence="2">The sequence shown here is derived from an EMBL/GenBank/DDBJ whole genome shotgun (WGS) entry which is preliminary data.</text>
</comment>
<dbReference type="Pfam" id="PF22936">
    <property type="entry name" value="Pol_BBD"/>
    <property type="match status" value="1"/>
</dbReference>
<dbReference type="EMBL" id="LAVV01009601">
    <property type="protein sequence ID" value="KNZ50325.1"/>
    <property type="molecule type" value="Genomic_DNA"/>
</dbReference>
<proteinExistence type="predicted"/>
<feature type="domain" description="Retrovirus-related Pol polyprotein from transposon TNT 1-94-like beta-barrel" evidence="1">
    <location>
        <begin position="185"/>
        <end position="260"/>
    </location>
</feature>
<dbReference type="OrthoDB" id="2518751at2759"/>